<evidence type="ECO:0000313" key="2">
    <source>
        <dbReference type="EMBL" id="CAG5083261.1"/>
    </source>
</evidence>
<gene>
    <name evidence="2" type="ORF">OKIOD_LOCUS1885</name>
</gene>
<evidence type="ECO:0000313" key="3">
    <source>
        <dbReference type="Proteomes" id="UP001158576"/>
    </source>
</evidence>
<keyword evidence="3" id="KW-1185">Reference proteome</keyword>
<name>A0ABN7RR05_OIKDI</name>
<feature type="region of interest" description="Disordered" evidence="1">
    <location>
        <begin position="27"/>
        <end position="78"/>
    </location>
</feature>
<dbReference type="Proteomes" id="UP001158576">
    <property type="component" value="Chromosome PAR"/>
</dbReference>
<evidence type="ECO:0000256" key="1">
    <source>
        <dbReference type="SAM" id="MobiDB-lite"/>
    </source>
</evidence>
<feature type="compositionally biased region" description="Polar residues" evidence="1">
    <location>
        <begin position="36"/>
        <end position="46"/>
    </location>
</feature>
<feature type="compositionally biased region" description="Basic and acidic residues" evidence="1">
    <location>
        <begin position="62"/>
        <end position="78"/>
    </location>
</feature>
<dbReference type="EMBL" id="OU015568">
    <property type="protein sequence ID" value="CAG5083261.1"/>
    <property type="molecule type" value="Genomic_DNA"/>
</dbReference>
<protein>
    <submittedName>
        <fullName evidence="2">Oidioi.mRNA.OKI2018_I69.PAR.g10327.t1.cds</fullName>
    </submittedName>
</protein>
<accession>A0ABN7RR05</accession>
<organism evidence="2 3">
    <name type="scientific">Oikopleura dioica</name>
    <name type="common">Tunicate</name>
    <dbReference type="NCBI Taxonomy" id="34765"/>
    <lineage>
        <taxon>Eukaryota</taxon>
        <taxon>Metazoa</taxon>
        <taxon>Chordata</taxon>
        <taxon>Tunicata</taxon>
        <taxon>Appendicularia</taxon>
        <taxon>Copelata</taxon>
        <taxon>Oikopleuridae</taxon>
        <taxon>Oikopleura</taxon>
    </lineage>
</organism>
<reference evidence="2 3" key="1">
    <citation type="submission" date="2021-04" db="EMBL/GenBank/DDBJ databases">
        <authorList>
            <person name="Bliznina A."/>
        </authorList>
    </citation>
    <scope>NUCLEOTIDE SEQUENCE [LARGE SCALE GENOMIC DNA]</scope>
</reference>
<proteinExistence type="predicted"/>
<sequence length="78" mass="9014">MITEFPVTDAKPLTKFHTFFSSDPRKVNRGTHFFSPGTSHLLTQRSAKNEQIPEPPMYENGQENHDDDQTIIKRELRG</sequence>